<evidence type="ECO:0000313" key="2">
    <source>
        <dbReference type="Proteomes" id="UP000319722"/>
    </source>
</evidence>
<reference evidence="1 2" key="1">
    <citation type="submission" date="2019-06" db="EMBL/GenBank/DDBJ databases">
        <title>Sorghum-associated microbial communities from plants grown in Nebraska, USA.</title>
        <authorList>
            <person name="Schachtman D."/>
        </authorList>
    </citation>
    <scope>NUCLEOTIDE SEQUENCE [LARGE SCALE GENOMIC DNA]</scope>
    <source>
        <strain evidence="1 2">T529</strain>
    </source>
</reference>
<accession>A0A561BGM0</accession>
<dbReference type="AlphaFoldDB" id="A0A561BGM0"/>
<sequence length="176" mass="19424">MTAPASHPTPVVPQASLQAMAPPRATGMRVSLAFVEHRVNVWLRFGQPTVEIVLDRWRRVAMFTPRKVCCRVKWIGNDYGTALWQLMVLQSPTPFDDAQRVAGVAPGARILLRADGELQVKVVLAVIDAIEALGIEPCAATATYWRTVGNRLAARQPLPVYTAERHAAHLAREVLQ</sequence>
<dbReference type="Proteomes" id="UP000319722">
    <property type="component" value="Unassembled WGS sequence"/>
</dbReference>
<dbReference type="EMBL" id="VIVL01000008">
    <property type="protein sequence ID" value="TWD78011.1"/>
    <property type="molecule type" value="Genomic_DNA"/>
</dbReference>
<dbReference type="InterPro" id="IPR021263">
    <property type="entry name" value="DUF2840"/>
</dbReference>
<dbReference type="RefSeq" id="WP_145745791.1">
    <property type="nucleotide sequence ID" value="NZ_VIVL01000008.1"/>
</dbReference>
<name>A0A561BGM0_9BURK</name>
<dbReference type="Pfam" id="PF11000">
    <property type="entry name" value="DUF2840"/>
    <property type="match status" value="1"/>
</dbReference>
<organism evidence="1 2">
    <name type="scientific">Variovorax beijingensis</name>
    <dbReference type="NCBI Taxonomy" id="2496117"/>
    <lineage>
        <taxon>Bacteria</taxon>
        <taxon>Pseudomonadati</taxon>
        <taxon>Pseudomonadota</taxon>
        <taxon>Betaproteobacteria</taxon>
        <taxon>Burkholderiales</taxon>
        <taxon>Comamonadaceae</taxon>
        <taxon>Variovorax</taxon>
    </lineage>
</organism>
<dbReference type="OrthoDB" id="9810432at2"/>
<proteinExistence type="predicted"/>
<protein>
    <submittedName>
        <fullName evidence="1">Uncharacterized protein DUF2840</fullName>
    </submittedName>
</protein>
<gene>
    <name evidence="1" type="ORF">FB547_10866</name>
</gene>
<comment type="caution">
    <text evidence="1">The sequence shown here is derived from an EMBL/GenBank/DDBJ whole genome shotgun (WGS) entry which is preliminary data.</text>
</comment>
<evidence type="ECO:0000313" key="1">
    <source>
        <dbReference type="EMBL" id="TWD78011.1"/>
    </source>
</evidence>